<dbReference type="AlphaFoldDB" id="A0A5P8P0D9"/>
<dbReference type="Gene3D" id="3.40.50.2300">
    <property type="match status" value="1"/>
</dbReference>
<accession>A0A5P8P0D9</accession>
<evidence type="ECO:0000313" key="1">
    <source>
        <dbReference type="EMBL" id="QFR49176.1"/>
    </source>
</evidence>
<dbReference type="Proteomes" id="UP000326944">
    <property type="component" value="Chromosome"/>
</dbReference>
<name>A0A5P8P0D9_9BACT</name>
<organism evidence="1 2">
    <name type="scientific">Sulfurimonas lithotrophica</name>
    <dbReference type="NCBI Taxonomy" id="2590022"/>
    <lineage>
        <taxon>Bacteria</taxon>
        <taxon>Pseudomonadati</taxon>
        <taxon>Campylobacterota</taxon>
        <taxon>Epsilonproteobacteria</taxon>
        <taxon>Campylobacterales</taxon>
        <taxon>Sulfurimonadaceae</taxon>
        <taxon>Sulfurimonas</taxon>
    </lineage>
</organism>
<dbReference type="RefSeq" id="WP_152307119.1">
    <property type="nucleotide sequence ID" value="NZ_CP043617.1"/>
</dbReference>
<keyword evidence="2" id="KW-1185">Reference proteome</keyword>
<protein>
    <recommendedName>
        <fullName evidence="3">Periplasmic protein</fullName>
    </recommendedName>
</protein>
<proteinExistence type="predicted"/>
<sequence>MKKLLYIITFFSIVLNAQSYLISNIPLPKTYIQNLDPYPCNEECLQNYLDNDMILSFLAHADRQLDNQEQDEIRMMNISILNLGSQVSNKLKIALLLPYKKIGRYAASTTNASFAYLLARNQSFELKTYNIESEEYEDIEKALYEIQENGFEYIIAPFTQEGAETFISLRPYENIYFPTINKKDLNTTLSNIYFGGIDYKAQSDLLLKEAVSPLVIFYDKSPTGKKLAAYEEKVFKNVNSLDANISEINLSIQEDDTILESDNNRTVVKFLIPRRTTNLEAQLFENEEIKRGSFIVNTPIVKSSMIISQLTMYDTNATNVLSTQINYDPLILSLTQYEDRQSMVIANSITQNNSVFIETNSLLGNDIVYDWINYTTTVGIDYFFNKITKQDRQYKIKVVDNQMQYPIELLQPSKTRFIKHFSAVE</sequence>
<reference evidence="1 2" key="1">
    <citation type="submission" date="2019-09" db="EMBL/GenBank/DDBJ databases">
        <title>Sulfurimonas gotlandica sp. nov., a chemoautotrophic and psychrotolerant epsilonproteobacterium isolated from a pelagic redoxcline, and an emended description of the genus Sulfurimonas.</title>
        <authorList>
            <person name="Wang S."/>
            <person name="Jiang L."/>
            <person name="Shao S."/>
        </authorList>
    </citation>
    <scope>NUCLEOTIDE SEQUENCE [LARGE SCALE GENOMIC DNA]</scope>
    <source>
        <strain evidence="1 2">GYSZ_1</strain>
    </source>
</reference>
<dbReference type="OrthoDB" id="5337863at2"/>
<evidence type="ECO:0000313" key="2">
    <source>
        <dbReference type="Proteomes" id="UP000326944"/>
    </source>
</evidence>
<evidence type="ECO:0008006" key="3">
    <source>
        <dbReference type="Google" id="ProtNLM"/>
    </source>
</evidence>
<dbReference type="KEGG" id="sulg:FJR48_05325"/>
<gene>
    <name evidence="1" type="ORF">FJR48_05325</name>
</gene>
<dbReference type="EMBL" id="CP043617">
    <property type="protein sequence ID" value="QFR49176.1"/>
    <property type="molecule type" value="Genomic_DNA"/>
</dbReference>